<comment type="caution">
    <text evidence="1">The sequence shown here is derived from an EMBL/GenBank/DDBJ whole genome shotgun (WGS) entry which is preliminary data.</text>
</comment>
<sequence length="354" mass="39576">MFKYRIRMFFSELKVLLLMRSGSGSSRRTDTGTDPDTQTRMRGLAIGGCGWPPLSCTHRDDEEEYYGSDPRPRSLAFEDGEGAKTRGAGLEAASLPSLSESGTRSPQCRICFQGPEKEAPGDLEPADPSAAQGELLSPCRCDGSVRCTHQSCLIRWISERGSWSCELCYFKYQVLAISTTNPLQWQAISLTVIEKVQIAAIILGSLFLIASISWLVWSSLSPSAKWQRQDLLFQICYGMYGFMDIVCIGLIIHEGSSVYRIFKRWQAVNQQWKVLNYEKAKDLGDPISSSSKGASRVERNSSHTPTDSGRRTGRHVRTILNHHCGYTILHILSQLRPNNLRSANQEVVMRVTTV</sequence>
<evidence type="ECO:0000313" key="2">
    <source>
        <dbReference type="Proteomes" id="UP000831701"/>
    </source>
</evidence>
<dbReference type="EMBL" id="CM041537">
    <property type="protein sequence ID" value="KAI3370193.1"/>
    <property type="molecule type" value="Genomic_DNA"/>
</dbReference>
<reference evidence="1" key="1">
    <citation type="submission" date="2022-04" db="EMBL/GenBank/DDBJ databases">
        <title>Jade perch genome.</title>
        <authorList>
            <person name="Chao B."/>
        </authorList>
    </citation>
    <scope>NUCLEOTIDE SEQUENCE</scope>
    <source>
        <strain evidence="1">CB-2022</strain>
    </source>
</reference>
<name>A0ACB8WU25_9TELE</name>
<dbReference type="Proteomes" id="UP000831701">
    <property type="component" value="Chromosome 7"/>
</dbReference>
<keyword evidence="2" id="KW-1185">Reference proteome</keyword>
<accession>A0ACB8WU25</accession>
<organism evidence="1 2">
    <name type="scientific">Scortum barcoo</name>
    <name type="common">barcoo grunter</name>
    <dbReference type="NCBI Taxonomy" id="214431"/>
    <lineage>
        <taxon>Eukaryota</taxon>
        <taxon>Metazoa</taxon>
        <taxon>Chordata</taxon>
        <taxon>Craniata</taxon>
        <taxon>Vertebrata</taxon>
        <taxon>Euteleostomi</taxon>
        <taxon>Actinopterygii</taxon>
        <taxon>Neopterygii</taxon>
        <taxon>Teleostei</taxon>
        <taxon>Neoteleostei</taxon>
        <taxon>Acanthomorphata</taxon>
        <taxon>Eupercaria</taxon>
        <taxon>Centrarchiformes</taxon>
        <taxon>Terapontoidei</taxon>
        <taxon>Terapontidae</taxon>
        <taxon>Scortum</taxon>
    </lineage>
</organism>
<evidence type="ECO:0000313" key="1">
    <source>
        <dbReference type="EMBL" id="KAI3370193.1"/>
    </source>
</evidence>
<gene>
    <name evidence="1" type="ORF">L3Q82_024984</name>
</gene>
<protein>
    <submittedName>
        <fullName evidence="1">Uncharacterized protein</fullName>
    </submittedName>
</protein>
<proteinExistence type="predicted"/>